<dbReference type="EMBL" id="CP034669">
    <property type="protein sequence ID" value="QAT83386.1"/>
    <property type="molecule type" value="Genomic_DNA"/>
</dbReference>
<name>A0A410RNI3_CORCK</name>
<feature type="compositionally biased region" description="Basic and acidic residues" evidence="1">
    <location>
        <begin position="48"/>
        <end position="57"/>
    </location>
</feature>
<dbReference type="AlphaFoldDB" id="A0A410RNI3"/>
<proteinExistence type="predicted"/>
<dbReference type="Proteomes" id="UP000288758">
    <property type="component" value="Chromosome"/>
</dbReference>
<feature type="region of interest" description="Disordered" evidence="1">
    <location>
        <begin position="13"/>
        <end position="68"/>
    </location>
</feature>
<evidence type="ECO:0000256" key="1">
    <source>
        <dbReference type="SAM" id="MobiDB-lite"/>
    </source>
</evidence>
<reference evidence="2 3" key="1">
    <citation type="submission" date="2018-12" db="EMBL/GenBank/DDBJ databases">
        <title>Complete Genome Sequence of the Corallopyronin A producing Myxobacterium Corallococcus coralloides B035.</title>
        <authorList>
            <person name="Bouhired S.M."/>
            <person name="Rupp O."/>
            <person name="Blom J."/>
            <person name="Schaeberle T.F."/>
            <person name="Kehraus S."/>
            <person name="Schiefer A."/>
            <person name="Pfarr K."/>
            <person name="Goesmann A."/>
            <person name="Hoerauf A."/>
            <person name="Koenig G.M."/>
        </authorList>
    </citation>
    <scope>NUCLEOTIDE SEQUENCE [LARGE SCALE GENOMIC DNA]</scope>
    <source>
        <strain evidence="2 3">B035</strain>
    </source>
</reference>
<protein>
    <submittedName>
        <fullName evidence="2">Uncharacterized protein</fullName>
    </submittedName>
</protein>
<sequence length="343" mass="34544">MGFLADILADALPHRVPEAPLDEREDTPVSEVVGEAPPAWGGVPAPRSADHDWEARPDSGNGSRGLGKVASAVVPQGQGGILAGAVRVPVEAGGEPDRETGDDPGSLDSLPEPAFVKSRGAGGFEVSEGVPGLTSLPRGAGLEEGRSQGTERSSVPPLVSTGLLRRKPQGSATPPAFVPSVPPRVSEARGPSMPASQEAAPGRSPGPVAPGASVQEAPAPKGRAAPGSVAPESAASETPARAQQPVPGAPAAEREARAIPRDVARQAPPPGEASRGAAQALPPGEAARGAAQALPPRRELQEPRVHIGEVHVVITAPAPAPASSSAIPGQGSDLLNRHYLRNA</sequence>
<feature type="region of interest" description="Disordered" evidence="1">
    <location>
        <begin position="319"/>
        <end position="343"/>
    </location>
</feature>
<feature type="compositionally biased region" description="Basic and acidic residues" evidence="1">
    <location>
        <begin position="296"/>
        <end position="305"/>
    </location>
</feature>
<accession>A0A410RNI3</accession>
<feature type="compositionally biased region" description="Basic and acidic residues" evidence="1">
    <location>
        <begin position="252"/>
        <end position="264"/>
    </location>
</feature>
<evidence type="ECO:0000313" key="2">
    <source>
        <dbReference type="EMBL" id="QAT83386.1"/>
    </source>
</evidence>
<organism evidence="2 3">
    <name type="scientific">Corallococcus coralloides</name>
    <name type="common">Myxococcus coralloides</name>
    <dbReference type="NCBI Taxonomy" id="184914"/>
    <lineage>
        <taxon>Bacteria</taxon>
        <taxon>Pseudomonadati</taxon>
        <taxon>Myxococcota</taxon>
        <taxon>Myxococcia</taxon>
        <taxon>Myxococcales</taxon>
        <taxon>Cystobacterineae</taxon>
        <taxon>Myxococcaceae</taxon>
        <taxon>Corallococcus</taxon>
    </lineage>
</organism>
<evidence type="ECO:0000313" key="3">
    <source>
        <dbReference type="Proteomes" id="UP000288758"/>
    </source>
</evidence>
<feature type="region of interest" description="Disordered" evidence="1">
    <location>
        <begin position="82"/>
        <end position="305"/>
    </location>
</feature>
<gene>
    <name evidence="2" type="ORF">EJ065_1788</name>
</gene>